<protein>
    <submittedName>
        <fullName evidence="2">Basic region leucine zipper</fullName>
    </submittedName>
</protein>
<dbReference type="STRING" id="411473.RUMCAL_01351"/>
<proteinExistence type="predicted"/>
<comment type="caution">
    <text evidence="2">The sequence shown here is derived from an EMBL/GenBank/DDBJ whole genome shotgun (WGS) entry which is preliminary data.</text>
</comment>
<organism evidence="2 3">
    <name type="scientific">Ruminococcus callidus ATCC 27760</name>
    <dbReference type="NCBI Taxonomy" id="411473"/>
    <lineage>
        <taxon>Bacteria</taxon>
        <taxon>Bacillati</taxon>
        <taxon>Bacillota</taxon>
        <taxon>Clostridia</taxon>
        <taxon>Eubacteriales</taxon>
        <taxon>Oscillospiraceae</taxon>
        <taxon>Ruminococcus</taxon>
    </lineage>
</organism>
<evidence type="ECO:0000313" key="2">
    <source>
        <dbReference type="EMBL" id="ERJ96216.1"/>
    </source>
</evidence>
<gene>
    <name evidence="2" type="ORF">RUMCAL_01351</name>
</gene>
<dbReference type="Proteomes" id="UP000016662">
    <property type="component" value="Unassembled WGS sequence"/>
</dbReference>
<evidence type="ECO:0000313" key="3">
    <source>
        <dbReference type="Proteomes" id="UP000016662"/>
    </source>
</evidence>
<dbReference type="RefSeq" id="WP_021682835.1">
    <property type="nucleotide sequence ID" value="NZ_KI260449.1"/>
</dbReference>
<dbReference type="AlphaFoldDB" id="U2KCG6"/>
<accession>U2KCG6</accession>
<dbReference type="PATRIC" id="fig|411473.3.peg.1096"/>
<name>U2KCG6_9FIRM</name>
<sequence length="87" mass="10523">MLELKRCKICGKEIGNVYDTDYFALISKQYCSECKKLTDRQNSRIRSKRYRDKKRRELEQAKKTAENLQDEVTELRMQIQMLRNMVN</sequence>
<reference evidence="2 3" key="1">
    <citation type="submission" date="2013-07" db="EMBL/GenBank/DDBJ databases">
        <authorList>
            <person name="Weinstock G."/>
            <person name="Sodergren E."/>
            <person name="Wylie T."/>
            <person name="Fulton L."/>
            <person name="Fulton R."/>
            <person name="Fronick C."/>
            <person name="O'Laughlin M."/>
            <person name="Godfrey J."/>
            <person name="Miner T."/>
            <person name="Herter B."/>
            <person name="Appelbaum E."/>
            <person name="Cordes M."/>
            <person name="Lek S."/>
            <person name="Wollam A."/>
            <person name="Pepin K.H."/>
            <person name="Palsikar V.B."/>
            <person name="Mitreva M."/>
            <person name="Wilson R.K."/>
        </authorList>
    </citation>
    <scope>NUCLEOTIDE SEQUENCE [LARGE SCALE GENOMIC DNA]</scope>
    <source>
        <strain evidence="2 3">ATCC 27760</strain>
    </source>
</reference>
<feature type="coiled-coil region" evidence="1">
    <location>
        <begin position="51"/>
        <end position="85"/>
    </location>
</feature>
<evidence type="ECO:0000256" key="1">
    <source>
        <dbReference type="SAM" id="Coils"/>
    </source>
</evidence>
<keyword evidence="1" id="KW-0175">Coiled coil</keyword>
<dbReference type="OrthoDB" id="3191813at2"/>
<keyword evidence="3" id="KW-1185">Reference proteome</keyword>
<dbReference type="HOGENOM" id="CLU_2481414_0_0_9"/>
<dbReference type="EMBL" id="AWVF01000175">
    <property type="protein sequence ID" value="ERJ96216.1"/>
    <property type="molecule type" value="Genomic_DNA"/>
</dbReference>